<dbReference type="GO" id="GO:0140664">
    <property type="term" value="F:ATP-dependent DNA damage sensor activity"/>
    <property type="evidence" value="ECO:0007669"/>
    <property type="project" value="InterPro"/>
</dbReference>
<dbReference type="PANTHER" id="PTHR10073">
    <property type="entry name" value="DNA MISMATCH REPAIR PROTEIN MLH, PMS, MUTL"/>
    <property type="match status" value="1"/>
</dbReference>
<accession>A0A453GRI4</accession>
<sequence length="80" mass="9199">MVARRKTLQNSNDDYPKIVDFISRFTVHHINVNFSCRKHRANRADVHSGSMSSRLDAIRNVYGASVVRDLMVIHVSDEML</sequence>
<name>A0A453GRI4_AEGTS</name>
<dbReference type="Gramene" id="AET3Gv21168500.32">
    <property type="protein sequence ID" value="AET3Gv21168500.32"/>
    <property type="gene ID" value="AET3Gv21168500"/>
</dbReference>
<reference evidence="3" key="1">
    <citation type="journal article" date="2014" name="Science">
        <title>Ancient hybridizations among the ancestral genomes of bread wheat.</title>
        <authorList>
            <consortium name="International Wheat Genome Sequencing Consortium,"/>
            <person name="Marcussen T."/>
            <person name="Sandve S.R."/>
            <person name="Heier L."/>
            <person name="Spannagl M."/>
            <person name="Pfeifer M."/>
            <person name="Jakobsen K.S."/>
            <person name="Wulff B.B."/>
            <person name="Steuernagel B."/>
            <person name="Mayer K.F."/>
            <person name="Olsen O.A."/>
        </authorList>
    </citation>
    <scope>NUCLEOTIDE SEQUENCE [LARGE SCALE GENOMIC DNA]</scope>
    <source>
        <strain evidence="3">cv. AL8/78</strain>
    </source>
</reference>
<proteinExistence type="inferred from homology"/>
<reference evidence="3" key="2">
    <citation type="journal article" date="2017" name="Nat. Plants">
        <title>The Aegilops tauschii genome reveals multiple impacts of transposons.</title>
        <authorList>
            <person name="Zhao G."/>
            <person name="Zou C."/>
            <person name="Li K."/>
            <person name="Wang K."/>
            <person name="Li T."/>
            <person name="Gao L."/>
            <person name="Zhang X."/>
            <person name="Wang H."/>
            <person name="Yang Z."/>
            <person name="Liu X."/>
            <person name="Jiang W."/>
            <person name="Mao L."/>
            <person name="Kong X."/>
            <person name="Jiao Y."/>
            <person name="Jia J."/>
        </authorList>
    </citation>
    <scope>NUCLEOTIDE SEQUENCE [LARGE SCALE GENOMIC DNA]</scope>
    <source>
        <strain evidence="3">cv. AL8/78</strain>
    </source>
</reference>
<keyword evidence="3" id="KW-1185">Reference proteome</keyword>
<dbReference type="InterPro" id="IPR036890">
    <property type="entry name" value="HATPase_C_sf"/>
</dbReference>
<dbReference type="PANTHER" id="PTHR10073:SF12">
    <property type="entry name" value="DNA MISMATCH REPAIR PROTEIN MLH1"/>
    <property type="match status" value="1"/>
</dbReference>
<dbReference type="AlphaFoldDB" id="A0A453GRI4"/>
<comment type="similarity">
    <text evidence="1">Belongs to the DNA mismatch repair MutL/HexB family.</text>
</comment>
<dbReference type="GO" id="GO:0032389">
    <property type="term" value="C:MutLalpha complex"/>
    <property type="evidence" value="ECO:0007669"/>
    <property type="project" value="TreeGrafter"/>
</dbReference>
<evidence type="ECO:0000313" key="2">
    <source>
        <dbReference type="EnsemblPlants" id="AET3Gv21168500.32"/>
    </source>
</evidence>
<dbReference type="Proteomes" id="UP000015105">
    <property type="component" value="Chromosome 3D"/>
</dbReference>
<organism evidence="2 3">
    <name type="scientific">Aegilops tauschii subsp. strangulata</name>
    <name type="common">Goatgrass</name>
    <dbReference type="NCBI Taxonomy" id="200361"/>
    <lineage>
        <taxon>Eukaryota</taxon>
        <taxon>Viridiplantae</taxon>
        <taxon>Streptophyta</taxon>
        <taxon>Embryophyta</taxon>
        <taxon>Tracheophyta</taxon>
        <taxon>Spermatophyta</taxon>
        <taxon>Magnoliopsida</taxon>
        <taxon>Liliopsida</taxon>
        <taxon>Poales</taxon>
        <taxon>Poaceae</taxon>
        <taxon>BOP clade</taxon>
        <taxon>Pooideae</taxon>
        <taxon>Triticodae</taxon>
        <taxon>Triticeae</taxon>
        <taxon>Triticinae</taxon>
        <taxon>Aegilops</taxon>
    </lineage>
</organism>
<reference evidence="2" key="5">
    <citation type="journal article" date="2021" name="G3 (Bethesda)">
        <title>Aegilops tauschii genome assembly Aet v5.0 features greater sequence contiguity and improved annotation.</title>
        <authorList>
            <person name="Wang L."/>
            <person name="Zhu T."/>
            <person name="Rodriguez J.C."/>
            <person name="Deal K.R."/>
            <person name="Dubcovsky J."/>
            <person name="McGuire P.E."/>
            <person name="Lux T."/>
            <person name="Spannagl M."/>
            <person name="Mayer K.F.X."/>
            <person name="Baldrich P."/>
            <person name="Meyers B.C."/>
            <person name="Huo N."/>
            <person name="Gu Y.Q."/>
            <person name="Zhou H."/>
            <person name="Devos K.M."/>
            <person name="Bennetzen J.L."/>
            <person name="Unver T."/>
            <person name="Budak H."/>
            <person name="Gulick P.J."/>
            <person name="Galiba G."/>
            <person name="Kalapos B."/>
            <person name="Nelson D.R."/>
            <person name="Li P."/>
            <person name="You F.M."/>
            <person name="Luo M.C."/>
            <person name="Dvorak J."/>
        </authorList>
    </citation>
    <scope>NUCLEOTIDE SEQUENCE [LARGE SCALE GENOMIC DNA]</scope>
    <source>
        <strain evidence="2">cv. AL8/78</strain>
    </source>
</reference>
<reference evidence="2" key="3">
    <citation type="journal article" date="2017" name="Nature">
        <title>Genome sequence of the progenitor of the wheat D genome Aegilops tauschii.</title>
        <authorList>
            <person name="Luo M.C."/>
            <person name="Gu Y.Q."/>
            <person name="Puiu D."/>
            <person name="Wang H."/>
            <person name="Twardziok S.O."/>
            <person name="Deal K.R."/>
            <person name="Huo N."/>
            <person name="Zhu T."/>
            <person name="Wang L."/>
            <person name="Wang Y."/>
            <person name="McGuire P.E."/>
            <person name="Liu S."/>
            <person name="Long H."/>
            <person name="Ramasamy R.K."/>
            <person name="Rodriguez J.C."/>
            <person name="Van S.L."/>
            <person name="Yuan L."/>
            <person name="Wang Z."/>
            <person name="Xia Z."/>
            <person name="Xiao L."/>
            <person name="Anderson O.D."/>
            <person name="Ouyang S."/>
            <person name="Liang Y."/>
            <person name="Zimin A.V."/>
            <person name="Pertea G."/>
            <person name="Qi P."/>
            <person name="Bennetzen J.L."/>
            <person name="Dai X."/>
            <person name="Dawson M.W."/>
            <person name="Muller H.G."/>
            <person name="Kugler K."/>
            <person name="Rivarola-Duarte L."/>
            <person name="Spannagl M."/>
            <person name="Mayer K.F.X."/>
            <person name="Lu F.H."/>
            <person name="Bevan M.W."/>
            <person name="Leroy P."/>
            <person name="Li P."/>
            <person name="You F.M."/>
            <person name="Sun Q."/>
            <person name="Liu Z."/>
            <person name="Lyons E."/>
            <person name="Wicker T."/>
            <person name="Salzberg S.L."/>
            <person name="Devos K.M."/>
            <person name="Dvorak J."/>
        </authorList>
    </citation>
    <scope>NUCLEOTIDE SEQUENCE [LARGE SCALE GENOMIC DNA]</scope>
    <source>
        <strain evidence="2">cv. AL8/78</strain>
    </source>
</reference>
<protein>
    <submittedName>
        <fullName evidence="2">Uncharacterized protein</fullName>
    </submittedName>
</protein>
<dbReference type="GO" id="GO:0016887">
    <property type="term" value="F:ATP hydrolysis activity"/>
    <property type="evidence" value="ECO:0007669"/>
    <property type="project" value="InterPro"/>
</dbReference>
<dbReference type="EnsemblPlants" id="AET3Gv21168500.32">
    <property type="protein sequence ID" value="AET3Gv21168500.32"/>
    <property type="gene ID" value="AET3Gv21168500"/>
</dbReference>
<evidence type="ECO:0000313" key="3">
    <source>
        <dbReference type="Proteomes" id="UP000015105"/>
    </source>
</evidence>
<evidence type="ECO:0000256" key="1">
    <source>
        <dbReference type="ARBA" id="ARBA00006082"/>
    </source>
</evidence>
<dbReference type="Gene3D" id="3.30.565.10">
    <property type="entry name" value="Histidine kinase-like ATPase, C-terminal domain"/>
    <property type="match status" value="1"/>
</dbReference>
<dbReference type="InterPro" id="IPR038973">
    <property type="entry name" value="MutL/Mlh/Pms-like"/>
</dbReference>
<dbReference type="GO" id="GO:0006298">
    <property type="term" value="P:mismatch repair"/>
    <property type="evidence" value="ECO:0007669"/>
    <property type="project" value="InterPro"/>
</dbReference>
<reference evidence="2" key="4">
    <citation type="submission" date="2019-03" db="UniProtKB">
        <authorList>
            <consortium name="EnsemblPlants"/>
        </authorList>
    </citation>
    <scope>IDENTIFICATION</scope>
</reference>